<dbReference type="EMBL" id="RKMG01000004">
    <property type="protein sequence ID" value="RPA62480.1"/>
    <property type="molecule type" value="Genomic_DNA"/>
</dbReference>
<dbReference type="OrthoDB" id="9804790at2"/>
<comment type="caution">
    <text evidence="8">The sequence shown here is derived from an EMBL/GenBank/DDBJ whole genome shotgun (WGS) entry which is preliminary data.</text>
</comment>
<dbReference type="Proteomes" id="UP000273977">
    <property type="component" value="Unassembled WGS sequence"/>
</dbReference>
<accession>A0A3N4GV47</accession>
<dbReference type="InterPro" id="IPR018170">
    <property type="entry name" value="Aldo/ket_reductase_CS"/>
</dbReference>
<keyword evidence="9" id="KW-1185">Reference proteome</keyword>
<dbReference type="Pfam" id="PF00248">
    <property type="entry name" value="Aldo_ket_red"/>
    <property type="match status" value="1"/>
</dbReference>
<evidence type="ECO:0000256" key="4">
    <source>
        <dbReference type="PIRSR" id="PIRSR000097-1"/>
    </source>
</evidence>
<keyword evidence="3" id="KW-0560">Oxidoreductase</keyword>
<feature type="active site" description="Proton donor" evidence="4">
    <location>
        <position position="50"/>
    </location>
</feature>
<dbReference type="PRINTS" id="PR00069">
    <property type="entry name" value="ALDKETRDTASE"/>
</dbReference>
<dbReference type="InterPro" id="IPR023210">
    <property type="entry name" value="NADP_OxRdtase_dom"/>
</dbReference>
<comment type="similarity">
    <text evidence="1">Belongs to the aldo/keto reductase family.</text>
</comment>
<dbReference type="InterPro" id="IPR036812">
    <property type="entry name" value="NAD(P)_OxRdtase_dom_sf"/>
</dbReference>
<dbReference type="CDD" id="cd19132">
    <property type="entry name" value="AKR_AKR5D1_E1"/>
    <property type="match status" value="1"/>
</dbReference>
<dbReference type="InterPro" id="IPR020471">
    <property type="entry name" value="AKR"/>
</dbReference>
<dbReference type="AlphaFoldDB" id="A0A3N4GV47"/>
<feature type="binding site" evidence="5">
    <location>
        <position position="108"/>
    </location>
    <ligand>
        <name>substrate</name>
    </ligand>
</feature>
<dbReference type="FunFam" id="3.20.20.100:FF:000002">
    <property type="entry name" value="2,5-diketo-D-gluconic acid reductase A"/>
    <property type="match status" value="1"/>
</dbReference>
<evidence type="ECO:0000259" key="7">
    <source>
        <dbReference type="Pfam" id="PF00248"/>
    </source>
</evidence>
<dbReference type="SUPFAM" id="SSF51430">
    <property type="entry name" value="NAD(P)-linked oxidoreductase"/>
    <property type="match status" value="1"/>
</dbReference>
<organism evidence="8 9">
    <name type="scientific">Aerococcus agrisoli</name>
    <dbReference type="NCBI Taxonomy" id="2487350"/>
    <lineage>
        <taxon>Bacteria</taxon>
        <taxon>Bacillati</taxon>
        <taxon>Bacillota</taxon>
        <taxon>Bacilli</taxon>
        <taxon>Lactobacillales</taxon>
        <taxon>Aerococcaceae</taxon>
        <taxon>Aerococcus</taxon>
    </lineage>
</organism>
<evidence type="ECO:0000256" key="2">
    <source>
        <dbReference type="ARBA" id="ARBA00022857"/>
    </source>
</evidence>
<dbReference type="PROSITE" id="PS00062">
    <property type="entry name" value="ALDOKETO_REDUCTASE_2"/>
    <property type="match status" value="1"/>
</dbReference>
<name>A0A3N4GV47_9LACT</name>
<dbReference type="PIRSF" id="PIRSF000097">
    <property type="entry name" value="AKR"/>
    <property type="match status" value="1"/>
</dbReference>
<dbReference type="RefSeq" id="WP_123779384.1">
    <property type="nucleotide sequence ID" value="NZ_RKMG01000004.1"/>
</dbReference>
<feature type="site" description="Lowers pKa of active site Tyr" evidence="6">
    <location>
        <position position="75"/>
    </location>
</feature>
<proteinExistence type="inferred from homology"/>
<evidence type="ECO:0000256" key="5">
    <source>
        <dbReference type="PIRSR" id="PIRSR000097-2"/>
    </source>
</evidence>
<evidence type="ECO:0000256" key="6">
    <source>
        <dbReference type="PIRSR" id="PIRSR000097-3"/>
    </source>
</evidence>
<feature type="domain" description="NADP-dependent oxidoreductase" evidence="7">
    <location>
        <begin position="17"/>
        <end position="266"/>
    </location>
</feature>
<dbReference type="PANTHER" id="PTHR43827:SF3">
    <property type="entry name" value="NADP-DEPENDENT OXIDOREDUCTASE DOMAIN-CONTAINING PROTEIN"/>
    <property type="match status" value="1"/>
</dbReference>
<dbReference type="GO" id="GO:0016616">
    <property type="term" value="F:oxidoreductase activity, acting on the CH-OH group of donors, NAD or NADP as acceptor"/>
    <property type="evidence" value="ECO:0007669"/>
    <property type="project" value="UniProtKB-ARBA"/>
</dbReference>
<evidence type="ECO:0000256" key="3">
    <source>
        <dbReference type="ARBA" id="ARBA00023002"/>
    </source>
</evidence>
<evidence type="ECO:0000256" key="1">
    <source>
        <dbReference type="ARBA" id="ARBA00007905"/>
    </source>
</evidence>
<evidence type="ECO:0000313" key="9">
    <source>
        <dbReference type="Proteomes" id="UP000273977"/>
    </source>
</evidence>
<dbReference type="PROSITE" id="PS00063">
    <property type="entry name" value="ALDOKETO_REDUCTASE_3"/>
    <property type="match status" value="1"/>
</dbReference>
<keyword evidence="2" id="KW-0521">NADP</keyword>
<dbReference type="PANTHER" id="PTHR43827">
    <property type="entry name" value="2,5-DIKETO-D-GLUCONIC ACID REDUCTASE"/>
    <property type="match status" value="1"/>
</dbReference>
<dbReference type="Gene3D" id="3.20.20.100">
    <property type="entry name" value="NADP-dependent oxidoreductase domain"/>
    <property type="match status" value="1"/>
</dbReference>
<protein>
    <submittedName>
        <fullName evidence="8">Aldo/keto reductase</fullName>
    </submittedName>
</protein>
<sequence>MTIPTYTAHDGTEIPQIGFGTYKLKGYTGVDSIQSALEVGYRYLDTAYNYENEATVGEAIRRSGIARENIQVASKLPGRYHHFDDALVTIQESLLRANLDYYDFYLIHWPNPKEDHYVEAWEALIEAQKRGYVKHLGVSNFLPEYIDRIEKETGVLPVLNQVEMHPYFHQKEQRAYDASKGIITQSWSPFVRAKEKISESVLDNEDLIALGEKYGKTAGQAILRWQLQMGAMPIPKSAKRERQIENLDVFDFTLTDEDLQVFEKLNKPDGRAANQDPSFYQEF</sequence>
<gene>
    <name evidence="8" type="ORF">EF384_02365</name>
</gene>
<reference evidence="8 9" key="1">
    <citation type="submission" date="2018-11" db="EMBL/GenBank/DDBJ databases">
        <title>Aerococcus sp. SJQ22, whole genome shotgun sequence.</title>
        <authorList>
            <person name="Sun L."/>
            <person name="Gao X."/>
            <person name="Chen W."/>
            <person name="Huang K."/>
        </authorList>
    </citation>
    <scope>NUCLEOTIDE SEQUENCE [LARGE SCALE GENOMIC DNA]</scope>
    <source>
        <strain evidence="8 9">SJQ22</strain>
    </source>
</reference>
<evidence type="ECO:0000313" key="8">
    <source>
        <dbReference type="EMBL" id="RPA62480.1"/>
    </source>
</evidence>